<reference evidence="1 2" key="1">
    <citation type="journal article" date="2019" name="Environ. Microbiol.">
        <title>Species interactions and distinct microbial communities in high Arctic permafrost affected cryosols are associated with the CH4 and CO2 gas fluxes.</title>
        <authorList>
            <person name="Altshuler I."/>
            <person name="Hamel J."/>
            <person name="Turney S."/>
            <person name="Magnuson E."/>
            <person name="Levesque R."/>
            <person name="Greer C."/>
            <person name="Whyte L.G."/>
        </authorList>
    </citation>
    <scope>NUCLEOTIDE SEQUENCE [LARGE SCALE GENOMIC DNA]</scope>
    <source>
        <strain evidence="1 2">S9.3A</strain>
    </source>
</reference>
<dbReference type="Proteomes" id="UP000317722">
    <property type="component" value="Unassembled WGS sequence"/>
</dbReference>
<dbReference type="InterPro" id="IPR007362">
    <property type="entry name" value="DUF429"/>
</dbReference>
<evidence type="ECO:0000313" key="2">
    <source>
        <dbReference type="Proteomes" id="UP000317722"/>
    </source>
</evidence>
<protein>
    <submittedName>
        <fullName evidence="1">DUF429 domain-containing protein</fullName>
    </submittedName>
</protein>
<gene>
    <name evidence="1" type="ORF">EAH86_09590</name>
</gene>
<proteinExistence type="predicted"/>
<keyword evidence="2" id="KW-1185">Reference proteome</keyword>
<name>A0A502CTS3_9MICO</name>
<organism evidence="1 2">
    <name type="scientific">Pedococcus bigeumensis</name>
    <dbReference type="NCBI Taxonomy" id="433644"/>
    <lineage>
        <taxon>Bacteria</taxon>
        <taxon>Bacillati</taxon>
        <taxon>Actinomycetota</taxon>
        <taxon>Actinomycetes</taxon>
        <taxon>Micrococcales</taxon>
        <taxon>Intrasporangiaceae</taxon>
        <taxon>Pedococcus</taxon>
    </lineage>
</organism>
<evidence type="ECO:0000313" key="1">
    <source>
        <dbReference type="EMBL" id="TPG17025.1"/>
    </source>
</evidence>
<comment type="caution">
    <text evidence="1">The sequence shown here is derived from an EMBL/GenBank/DDBJ whole genome shotgun (WGS) entry which is preliminary data.</text>
</comment>
<dbReference type="Pfam" id="PF04250">
    <property type="entry name" value="DUF429"/>
    <property type="match status" value="1"/>
</dbReference>
<dbReference type="EMBL" id="RCZM01000003">
    <property type="protein sequence ID" value="TPG17025.1"/>
    <property type="molecule type" value="Genomic_DNA"/>
</dbReference>
<dbReference type="AlphaFoldDB" id="A0A502CTS3"/>
<sequence>MVVADMASGTSARDVAVELSRQAALLAEQLDAPTAAVPTVAQPGVRAEVIETVTTVAATLRRLGDALGLDLDEATTRHTETGRSPANGPMPAPPVEVTVPVLGVDACAAGWVGAILEPGAPRPRIAVAGSIAALVEAVRQSLDIQAVAIDIPIGLPDDTTRQADVLTRKALKGKASSVFTTLTRSAYAAESRAESDTVNRGLSGQGVGAQAYGLRDKILEVDAWVRSRPTVAVLEVHPELSFAVMTGAPVLAKKKNDEGRAARLAALAAAGIASPSVLKGDGYAADDVLDACAAAWTAARRTNGLARSLPEPPETFSDGLPAAIWV</sequence>
<accession>A0A502CTS3</accession>
<dbReference type="OrthoDB" id="9811476at2"/>